<keyword evidence="8" id="KW-1185">Reference proteome</keyword>
<gene>
    <name evidence="7" type="ORF">ACFPM4_16320</name>
</gene>
<evidence type="ECO:0000259" key="6">
    <source>
        <dbReference type="PROSITE" id="PS51175"/>
    </source>
</evidence>
<evidence type="ECO:0000256" key="5">
    <source>
        <dbReference type="SAM" id="SignalP"/>
    </source>
</evidence>
<dbReference type="Gene3D" id="2.60.120.260">
    <property type="entry name" value="Galactose-binding domain-like"/>
    <property type="match status" value="3"/>
</dbReference>
<dbReference type="InterPro" id="IPR006710">
    <property type="entry name" value="Glyco_hydro_43"/>
</dbReference>
<evidence type="ECO:0000256" key="1">
    <source>
        <dbReference type="ARBA" id="ARBA00009865"/>
    </source>
</evidence>
<keyword evidence="2 5" id="KW-0732">Signal</keyword>
<evidence type="ECO:0000256" key="2">
    <source>
        <dbReference type="ARBA" id="ARBA00022729"/>
    </source>
</evidence>
<dbReference type="Pfam" id="PF06439">
    <property type="entry name" value="3keto-disac_hyd"/>
    <property type="match status" value="1"/>
</dbReference>
<dbReference type="Pfam" id="PF03422">
    <property type="entry name" value="CBM_6"/>
    <property type="match status" value="3"/>
</dbReference>
<comment type="caution">
    <text evidence="7">The sequence shown here is derived from an EMBL/GenBank/DDBJ whole genome shotgun (WGS) entry which is preliminary data.</text>
</comment>
<name>A0ABW0LLY4_9BACI</name>
<dbReference type="Pfam" id="PF22888">
    <property type="entry name" value="FIMAH"/>
    <property type="match status" value="1"/>
</dbReference>
<dbReference type="InterPro" id="IPR005084">
    <property type="entry name" value="CBM6"/>
</dbReference>
<sequence length="1301" mass="145423">MRRFRWLVLMLVAFLVFPTSSFAYTNPFQLSDSWTWNNGDFYGEGDPYILKHNGIYYLYVSTVDDKSGVKAWTSEDLVNWEYAGLVTEEASTKAAYAPEVTYWNGEFYMYTSPGGHGHYVYKSSSPLGPFVQQTGNLGRGIDGHVFIDDDGQWYFYGTGANFISAYKMLDPYTFGPEINTGAEMKGWTEGATVFKRHGKYYMTYTGNHVWSKGYRINYATSTSPTGVFMEDPTQNPLLLQTEGENVGLGHNSIIRGPDLDSEFIVYHSHANPGRYMNMDRIAWNGDKMLVLGPTTFEQENPSLPDFSDRFKRNEIGSEWSVINGGTWSIENNALLQTESSEDNRIITSYQSAANFTAEFNMTLLEKGENPHYGAIFSYVDENNYGVAVLNPEENLLETNIMVDGSELGWETSELPDEFNYEALHTIRVEKKESEVKVFVDGMHKQTRNVESLAGGAIGYTTNNVQAEFGYIATSNHVDGSNIFEVHKPLPGSVEAVHYSNYHALGEVNDTYRKDEVDIRPNSEGGYSAHLAEQEWLEYNVNIESDSTYSFNVRVAAEANAKIRILLDGETDLTGAVDVANSGNEWRNLTLNNISLPEGKHTLEVEVISGEVNFAKLDVNKYEDAPIYFEDFNSGVAEGWQQFEGSWRVDTGNINTDVFDGYKPIPGNVQAAYYITGGEGVAYHDTTPQNIGGERRDDAVDIRTKPGGGTAVGWNQTGEWLKYNVDIKSSGLYDLKMEYGTTFTSGKIRFWLDDEIDLTGVVDVPSTGDWNNWQELTIKDVELPAGKHTLKVEIVEGEYDIAKFNFSSNSIYQPIPGSFASNATLAQGETHTVKVKPEEAGVYALDFIGKNTTANTQVKFILNNDVVLGEYSLTDPITLELPAGEQELTLEVVSGELSFTTLHFHTFAEAHALPGKIMAVDYMLGGEGVAYHDKTVANIGGQYRFDTVDIRNHPDGSFNIGWNQPGEWYKYKVDIATTGNYVMEMNVATTIPGTQVRVWLDDEVDLTGIITVPQTGNWDNWVSFIKDGITLPAGEHTIKVETISGEFDFHHISFHDASDYEIVEQEGTLRSGAGTYGKMTYGDSSWHDYIVEADLQVVDGNGDGGILFRVQNPVDGKELNHNSADMLQGYVAFINQGGVHLGKFNYNWQYITGASLDVPIDEVQHVKVVAEGTNIKVYVGDMETPKIDYTDNSANAYTHGKIGVRSFLSDTKYDNIYVRPLEATVDSARELVDYFYEKDEIEHSLYKLVQNKLRQVEHHNSKGRGDMAAKFLSDIISHLEKQSSKITDRASEKIKVILEDLK</sequence>
<reference evidence="8" key="1">
    <citation type="journal article" date="2019" name="Int. J. Syst. Evol. Microbiol.">
        <title>The Global Catalogue of Microorganisms (GCM) 10K type strain sequencing project: providing services to taxonomists for standard genome sequencing and annotation.</title>
        <authorList>
            <consortium name="The Broad Institute Genomics Platform"/>
            <consortium name="The Broad Institute Genome Sequencing Center for Infectious Disease"/>
            <person name="Wu L."/>
            <person name="Ma J."/>
        </authorList>
    </citation>
    <scope>NUCLEOTIDE SEQUENCE [LARGE SCALE GENOMIC DNA]</scope>
    <source>
        <strain evidence="8">CGMCC 1.12237</strain>
    </source>
</reference>
<protein>
    <submittedName>
        <fullName evidence="7">Carbohydrate-binding protein</fullName>
    </submittedName>
</protein>
<dbReference type="InterPro" id="IPR010496">
    <property type="entry name" value="AL/BT2_dom"/>
</dbReference>
<feature type="signal peptide" evidence="5">
    <location>
        <begin position="1"/>
        <end position="23"/>
    </location>
</feature>
<dbReference type="PROSITE" id="PS51175">
    <property type="entry name" value="CBM6"/>
    <property type="match status" value="3"/>
</dbReference>
<dbReference type="EMBL" id="JBHSMC010000025">
    <property type="protein sequence ID" value="MFC5466285.1"/>
    <property type="molecule type" value="Genomic_DNA"/>
</dbReference>
<dbReference type="SUPFAM" id="SSF75005">
    <property type="entry name" value="Arabinanase/levansucrase/invertase"/>
    <property type="match status" value="1"/>
</dbReference>
<evidence type="ECO:0000256" key="3">
    <source>
        <dbReference type="ARBA" id="ARBA00022801"/>
    </source>
</evidence>
<dbReference type="Pfam" id="PF04616">
    <property type="entry name" value="Glyco_hydro_43"/>
    <property type="match status" value="1"/>
</dbReference>
<dbReference type="InterPro" id="IPR023296">
    <property type="entry name" value="Glyco_hydro_beta-prop_sf"/>
</dbReference>
<feature type="domain" description="CBM6" evidence="6">
    <location>
        <begin position="491"/>
        <end position="619"/>
    </location>
</feature>
<dbReference type="CDD" id="cd08991">
    <property type="entry name" value="GH43_HoAraf43-like"/>
    <property type="match status" value="1"/>
</dbReference>
<dbReference type="InterPro" id="IPR006584">
    <property type="entry name" value="Cellulose-bd_IV"/>
</dbReference>
<dbReference type="CDD" id="cd04080">
    <property type="entry name" value="CBM6_cellulase-like"/>
    <property type="match status" value="3"/>
</dbReference>
<dbReference type="PANTHER" id="PTHR42812:SF12">
    <property type="entry name" value="BETA-XYLOSIDASE-RELATED"/>
    <property type="match status" value="1"/>
</dbReference>
<accession>A0ABW0LLY4</accession>
<comment type="similarity">
    <text evidence="1">Belongs to the glycosyl hydrolase 43 family.</text>
</comment>
<dbReference type="InterPro" id="IPR054470">
    <property type="entry name" value="FIMAH_dom"/>
</dbReference>
<evidence type="ECO:0000256" key="4">
    <source>
        <dbReference type="ARBA" id="ARBA00023295"/>
    </source>
</evidence>
<dbReference type="InterPro" id="IPR008979">
    <property type="entry name" value="Galactose-bd-like_sf"/>
</dbReference>
<dbReference type="RefSeq" id="WP_382354105.1">
    <property type="nucleotide sequence ID" value="NZ_JBHSMC010000025.1"/>
</dbReference>
<organism evidence="7 8">
    <name type="scientific">Lederbergia graminis</name>
    <dbReference type="NCBI Taxonomy" id="735518"/>
    <lineage>
        <taxon>Bacteria</taxon>
        <taxon>Bacillati</taxon>
        <taxon>Bacillota</taxon>
        <taxon>Bacilli</taxon>
        <taxon>Bacillales</taxon>
        <taxon>Bacillaceae</taxon>
        <taxon>Lederbergia</taxon>
    </lineage>
</organism>
<keyword evidence="3" id="KW-0378">Hydrolase</keyword>
<feature type="domain" description="CBM6" evidence="6">
    <location>
        <begin position="680"/>
        <end position="806"/>
    </location>
</feature>
<keyword evidence="4" id="KW-0326">Glycosidase</keyword>
<dbReference type="Gene3D" id="2.60.120.560">
    <property type="entry name" value="Exo-inulinase, domain 1"/>
    <property type="match status" value="2"/>
</dbReference>
<evidence type="ECO:0000313" key="8">
    <source>
        <dbReference type="Proteomes" id="UP001596147"/>
    </source>
</evidence>
<proteinExistence type="inferred from homology"/>
<dbReference type="SMART" id="SM00606">
    <property type="entry name" value="CBD_IV"/>
    <property type="match status" value="3"/>
</dbReference>
<dbReference type="InterPro" id="IPR051795">
    <property type="entry name" value="Glycosyl_Hydrlase_43"/>
</dbReference>
<evidence type="ECO:0000313" key="7">
    <source>
        <dbReference type="EMBL" id="MFC5466285.1"/>
    </source>
</evidence>
<dbReference type="SUPFAM" id="SSF49785">
    <property type="entry name" value="Galactose-binding domain-like"/>
    <property type="match status" value="3"/>
</dbReference>
<dbReference type="PANTHER" id="PTHR42812">
    <property type="entry name" value="BETA-XYLOSIDASE"/>
    <property type="match status" value="1"/>
</dbReference>
<dbReference type="Proteomes" id="UP001596147">
    <property type="component" value="Unassembled WGS sequence"/>
</dbReference>
<feature type="domain" description="CBM6" evidence="6">
    <location>
        <begin position="928"/>
        <end position="1054"/>
    </location>
</feature>
<dbReference type="Gene3D" id="2.115.10.20">
    <property type="entry name" value="Glycosyl hydrolase domain, family 43"/>
    <property type="match status" value="1"/>
</dbReference>
<feature type="chain" id="PRO_5046871692" evidence="5">
    <location>
        <begin position="24"/>
        <end position="1301"/>
    </location>
</feature>